<dbReference type="EMBL" id="JBCEZU010000023">
    <property type="protein sequence ID" value="KAK9539260.1"/>
    <property type="molecule type" value="Genomic_DNA"/>
</dbReference>
<organism evidence="1 2">
    <name type="scientific">Zoarces viviparus</name>
    <name type="common">Viviparous eelpout</name>
    <name type="synonym">Blennius viviparus</name>
    <dbReference type="NCBI Taxonomy" id="48416"/>
    <lineage>
        <taxon>Eukaryota</taxon>
        <taxon>Metazoa</taxon>
        <taxon>Chordata</taxon>
        <taxon>Craniata</taxon>
        <taxon>Vertebrata</taxon>
        <taxon>Euteleostomi</taxon>
        <taxon>Actinopterygii</taxon>
        <taxon>Neopterygii</taxon>
        <taxon>Teleostei</taxon>
        <taxon>Neoteleostei</taxon>
        <taxon>Acanthomorphata</taxon>
        <taxon>Eupercaria</taxon>
        <taxon>Perciformes</taxon>
        <taxon>Cottioidei</taxon>
        <taxon>Zoarcales</taxon>
        <taxon>Zoarcidae</taxon>
        <taxon>Zoarcinae</taxon>
        <taxon>Zoarces</taxon>
    </lineage>
</organism>
<proteinExistence type="predicted"/>
<sequence>MGEARFLRQGRHTLLQASKVISTDLLRPRDHTTLGPNAAELKIDRLIAARDDDCIWCNEWDVWVSSVWWWLVLLNLPKKMKTFSCSWTGTFSFFPVVVVFVCLSPDVTA</sequence>
<evidence type="ECO:0000313" key="2">
    <source>
        <dbReference type="Proteomes" id="UP001488805"/>
    </source>
</evidence>
<evidence type="ECO:0000313" key="1">
    <source>
        <dbReference type="EMBL" id="KAK9539260.1"/>
    </source>
</evidence>
<reference evidence="1 2" key="1">
    <citation type="journal article" date="2024" name="Genome Biol. Evol.">
        <title>Chromosome-level genome assembly of the viviparous eelpout Zoarces viviparus.</title>
        <authorList>
            <person name="Fuhrmann N."/>
            <person name="Brasseur M.V."/>
            <person name="Bakowski C.E."/>
            <person name="Podsiadlowski L."/>
            <person name="Prost S."/>
            <person name="Krehenwinkel H."/>
            <person name="Mayer C."/>
        </authorList>
    </citation>
    <scope>NUCLEOTIDE SEQUENCE [LARGE SCALE GENOMIC DNA]</scope>
    <source>
        <strain evidence="1">NO-MEL_2022_Ind0_liver</strain>
    </source>
</reference>
<keyword evidence="2" id="KW-1185">Reference proteome</keyword>
<comment type="caution">
    <text evidence="1">The sequence shown here is derived from an EMBL/GenBank/DDBJ whole genome shotgun (WGS) entry which is preliminary data.</text>
</comment>
<dbReference type="Proteomes" id="UP001488805">
    <property type="component" value="Unassembled WGS sequence"/>
</dbReference>
<protein>
    <submittedName>
        <fullName evidence="1">Uncharacterized protein</fullName>
    </submittedName>
</protein>
<name>A0AAW1FY64_ZOAVI</name>
<gene>
    <name evidence="1" type="ORF">VZT92_004376</name>
</gene>
<dbReference type="AlphaFoldDB" id="A0AAW1FY64"/>
<accession>A0AAW1FY64</accession>